<dbReference type="Gene3D" id="1.25.40.20">
    <property type="entry name" value="Ankyrin repeat-containing domain"/>
    <property type="match status" value="7"/>
</dbReference>
<dbReference type="PROSITE" id="PS50088">
    <property type="entry name" value="ANK_REPEAT"/>
    <property type="match status" value="12"/>
</dbReference>
<feature type="repeat" description="ANK" evidence="3">
    <location>
        <begin position="587"/>
        <end position="619"/>
    </location>
</feature>
<proteinExistence type="predicted"/>
<feature type="repeat" description="ANK" evidence="3">
    <location>
        <begin position="235"/>
        <end position="267"/>
    </location>
</feature>
<dbReference type="InterPro" id="IPR011029">
    <property type="entry name" value="DEATH-like_dom_sf"/>
</dbReference>
<reference evidence="6 7" key="1">
    <citation type="submission" date="2019-04" db="EMBL/GenBank/DDBJ databases">
        <title>Draft genome of the big-headed turtle Platysternon megacephalum.</title>
        <authorList>
            <person name="Gong S."/>
        </authorList>
    </citation>
    <scope>NUCLEOTIDE SEQUENCE [LARGE SCALE GENOMIC DNA]</scope>
    <source>
        <strain evidence="6">DO16091913</strain>
        <tissue evidence="6">Muscle</tissue>
    </source>
</reference>
<dbReference type="InterPro" id="IPR001315">
    <property type="entry name" value="CARD"/>
</dbReference>
<feature type="compositionally biased region" description="Basic and acidic residues" evidence="4">
    <location>
        <begin position="132"/>
        <end position="155"/>
    </location>
</feature>
<dbReference type="Proteomes" id="UP000297703">
    <property type="component" value="Unassembled WGS sequence"/>
</dbReference>
<gene>
    <name evidence="6" type="ORF">DR999_PMT06791</name>
</gene>
<dbReference type="Pfam" id="PF00619">
    <property type="entry name" value="CARD"/>
    <property type="match status" value="1"/>
</dbReference>
<sequence length="755" mass="83382">MNLNSLFTNPYAIEVLKTKKEELVEGINNPDHLLNWLIDNGIFTPEKKMVMSYYRTRRAKNSRVLDILVSQGERACRLFFYPCLKQVEPNLYNRVKKYVSDVNESIGDARRQLVGYLLEKDKAWIETTSEQNQEKKDIPRQILSKQERATKEKVKQTQNLPAAKPKKDHSNAVSIFDAAAKGDLSDLVKVLKENDINVVNASNETLLHIAAANGHVAIIEYLINKGAKLDVKDKKGRTPLHRAAEKGQDDAVKVLLQAGAYIYSLDKEAKTPLHLAAQNHHTHTLKRILKEEARCYKNQQNFLHMAALKDESNLAQMLLKNGAPVDAKDEKGQTALGYAISQESEKTVKVLLEAGASIDSNIIDLAFNNNKQSIFRILLEYSKGLSPDMMVSALFKAVQKNLHGIVAALVDRGTDINAHNEMQYTPLLMACEMGKTETAEVLIAKGASLEEKMPNSNTVLHLAVQAGAVSITNLLLCKGMNANITSQGEQTPLHVAAFHNKGSIADILINAGAKINAVTKELVTPLHVASQRGNADVAQQLLNHKANVNVKDKQSKTPLHLAAEKGDHAMVELLLSFNADPNAMDKEKKTPLHTAAMGGHLNTVKVLLAQKARFGIKDMDGCTPMHYATIKGNAEIVQILLTAGKNKNIDDKNIWRKTPLHLAAEHGHGDLINLLLSNGSAINALDNNKDTPLHYACKADHFNSVNSLVSWSQREKANLQATNSLKKTPLQVAEFCTSDNQAQIVTLLKKKMLIR</sequence>
<feature type="domain" description="CARD" evidence="5">
    <location>
        <begin position="8"/>
        <end position="80"/>
    </location>
</feature>
<keyword evidence="7" id="KW-1185">Reference proteome</keyword>
<dbReference type="GO" id="GO:0042981">
    <property type="term" value="P:regulation of apoptotic process"/>
    <property type="evidence" value="ECO:0007669"/>
    <property type="project" value="InterPro"/>
</dbReference>
<evidence type="ECO:0000313" key="7">
    <source>
        <dbReference type="Proteomes" id="UP000297703"/>
    </source>
</evidence>
<evidence type="ECO:0000256" key="3">
    <source>
        <dbReference type="PROSITE-ProRule" id="PRU00023"/>
    </source>
</evidence>
<dbReference type="InterPro" id="IPR036770">
    <property type="entry name" value="Ankyrin_rpt-contain_sf"/>
</dbReference>
<dbReference type="PANTHER" id="PTHR24198:SF194">
    <property type="entry name" value="INVERSIN-A"/>
    <property type="match status" value="1"/>
</dbReference>
<evidence type="ECO:0000256" key="2">
    <source>
        <dbReference type="ARBA" id="ARBA00023043"/>
    </source>
</evidence>
<dbReference type="SUPFAM" id="SSF48403">
    <property type="entry name" value="Ankyrin repeat"/>
    <property type="match status" value="2"/>
</dbReference>
<dbReference type="AlphaFoldDB" id="A0A4D9EIY9"/>
<dbReference type="GO" id="GO:0005581">
    <property type="term" value="C:collagen trimer"/>
    <property type="evidence" value="ECO:0007669"/>
    <property type="project" value="UniProtKB-KW"/>
</dbReference>
<dbReference type="PROSITE" id="PS50297">
    <property type="entry name" value="ANK_REP_REGION"/>
    <property type="match status" value="11"/>
</dbReference>
<organism evidence="6 7">
    <name type="scientific">Platysternon megacephalum</name>
    <name type="common">big-headed turtle</name>
    <dbReference type="NCBI Taxonomy" id="55544"/>
    <lineage>
        <taxon>Eukaryota</taxon>
        <taxon>Metazoa</taxon>
        <taxon>Chordata</taxon>
        <taxon>Craniata</taxon>
        <taxon>Vertebrata</taxon>
        <taxon>Euteleostomi</taxon>
        <taxon>Archelosauria</taxon>
        <taxon>Testudinata</taxon>
        <taxon>Testudines</taxon>
        <taxon>Cryptodira</taxon>
        <taxon>Durocryptodira</taxon>
        <taxon>Testudinoidea</taxon>
        <taxon>Platysternidae</taxon>
        <taxon>Platysternon</taxon>
    </lineage>
</organism>
<feature type="repeat" description="ANK" evidence="3">
    <location>
        <begin position="521"/>
        <end position="553"/>
    </location>
</feature>
<dbReference type="OrthoDB" id="20872at2759"/>
<feature type="region of interest" description="Disordered" evidence="4">
    <location>
        <begin position="129"/>
        <end position="168"/>
    </location>
</feature>
<evidence type="ECO:0000256" key="4">
    <source>
        <dbReference type="SAM" id="MobiDB-lite"/>
    </source>
</evidence>
<keyword evidence="2 3" id="KW-0040">ANK repeat</keyword>
<dbReference type="Gene3D" id="1.10.533.10">
    <property type="entry name" value="Death Domain, Fas"/>
    <property type="match status" value="1"/>
</dbReference>
<keyword evidence="1" id="KW-0677">Repeat</keyword>
<dbReference type="PROSITE" id="PS50209">
    <property type="entry name" value="CARD"/>
    <property type="match status" value="1"/>
</dbReference>
<dbReference type="PANTHER" id="PTHR24198">
    <property type="entry name" value="ANKYRIN REPEAT AND PROTEIN KINASE DOMAIN-CONTAINING PROTEIN"/>
    <property type="match status" value="1"/>
</dbReference>
<accession>A0A4D9EIY9</accession>
<keyword evidence="6" id="KW-0176">Collagen</keyword>
<feature type="repeat" description="ANK" evidence="3">
    <location>
        <begin position="422"/>
        <end position="454"/>
    </location>
</feature>
<comment type="caution">
    <text evidence="6">The sequence shown here is derived from an EMBL/GenBank/DDBJ whole genome shotgun (WGS) entry which is preliminary data.</text>
</comment>
<protein>
    <submittedName>
        <fullName evidence="6">Collagen alpha-1(XXIII) chain-like</fullName>
    </submittedName>
</protein>
<evidence type="ECO:0000256" key="1">
    <source>
        <dbReference type="ARBA" id="ARBA00022737"/>
    </source>
</evidence>
<reference evidence="6 7" key="2">
    <citation type="submission" date="2019-04" db="EMBL/GenBank/DDBJ databases">
        <title>The genome sequence of big-headed turtle.</title>
        <authorList>
            <person name="Gong S."/>
        </authorList>
    </citation>
    <scope>NUCLEOTIDE SEQUENCE [LARGE SCALE GENOMIC DNA]</scope>
    <source>
        <strain evidence="6">DO16091913</strain>
        <tissue evidence="6">Muscle</tissue>
    </source>
</reference>
<feature type="repeat" description="ANK" evidence="3">
    <location>
        <begin position="655"/>
        <end position="687"/>
    </location>
</feature>
<name>A0A4D9EIY9_9SAUR</name>
<evidence type="ECO:0000259" key="5">
    <source>
        <dbReference type="PROSITE" id="PS50209"/>
    </source>
</evidence>
<dbReference type="PRINTS" id="PR01415">
    <property type="entry name" value="ANKYRIN"/>
</dbReference>
<dbReference type="Pfam" id="PF00023">
    <property type="entry name" value="Ank"/>
    <property type="match status" value="1"/>
</dbReference>
<feature type="repeat" description="ANK" evidence="3">
    <location>
        <begin position="298"/>
        <end position="330"/>
    </location>
</feature>
<dbReference type="Pfam" id="PF12796">
    <property type="entry name" value="Ank_2"/>
    <property type="match status" value="5"/>
</dbReference>
<dbReference type="CDD" id="cd01671">
    <property type="entry name" value="CARD"/>
    <property type="match status" value="1"/>
</dbReference>
<feature type="repeat" description="ANK" evidence="3">
    <location>
        <begin position="554"/>
        <end position="586"/>
    </location>
</feature>
<dbReference type="SMART" id="SM00248">
    <property type="entry name" value="ANK"/>
    <property type="match status" value="16"/>
</dbReference>
<feature type="repeat" description="ANK" evidence="3">
    <location>
        <begin position="620"/>
        <end position="652"/>
    </location>
</feature>
<feature type="repeat" description="ANK" evidence="3">
    <location>
        <begin position="455"/>
        <end position="487"/>
    </location>
</feature>
<dbReference type="Pfam" id="PF13637">
    <property type="entry name" value="Ank_4"/>
    <property type="match status" value="1"/>
</dbReference>
<dbReference type="SUPFAM" id="SSF47986">
    <property type="entry name" value="DEATH domain"/>
    <property type="match status" value="1"/>
</dbReference>
<feature type="repeat" description="ANK" evidence="3">
    <location>
        <begin position="202"/>
        <end position="234"/>
    </location>
</feature>
<dbReference type="EMBL" id="QXTE01000044">
    <property type="protein sequence ID" value="TFK10216.1"/>
    <property type="molecule type" value="Genomic_DNA"/>
</dbReference>
<evidence type="ECO:0000313" key="6">
    <source>
        <dbReference type="EMBL" id="TFK10216.1"/>
    </source>
</evidence>
<feature type="repeat" description="ANK" evidence="3">
    <location>
        <begin position="331"/>
        <end position="359"/>
    </location>
</feature>
<dbReference type="STRING" id="55544.A0A4D9EIY9"/>
<dbReference type="InterPro" id="IPR002110">
    <property type="entry name" value="Ankyrin_rpt"/>
</dbReference>
<feature type="repeat" description="ANK" evidence="3">
    <location>
        <begin position="488"/>
        <end position="520"/>
    </location>
</feature>